<dbReference type="InterPro" id="IPR009057">
    <property type="entry name" value="Homeodomain-like_sf"/>
</dbReference>
<evidence type="ECO:0000313" key="1">
    <source>
        <dbReference type="EMBL" id="MET3794523.1"/>
    </source>
</evidence>
<dbReference type="Proteomes" id="UP001549076">
    <property type="component" value="Unassembled WGS sequence"/>
</dbReference>
<organism evidence="1 2">
    <name type="scientific">Aquamicrobium terrae</name>
    <dbReference type="NCBI Taxonomy" id="1324945"/>
    <lineage>
        <taxon>Bacteria</taxon>
        <taxon>Pseudomonadati</taxon>
        <taxon>Pseudomonadota</taxon>
        <taxon>Alphaproteobacteria</taxon>
        <taxon>Hyphomicrobiales</taxon>
        <taxon>Phyllobacteriaceae</taxon>
        <taxon>Aquamicrobium</taxon>
    </lineage>
</organism>
<evidence type="ECO:0000313" key="2">
    <source>
        <dbReference type="Proteomes" id="UP001549076"/>
    </source>
</evidence>
<sequence length="120" mass="13402">MSRALSVDLRIRVLAAVDGGASHREAAERFGVSAASVSRWRNLRTHQGSVRPGPLGGDRNSHKTEAHADLIMTWLGEHRDGTLFELRNDMAAQGIAISKSVLHRFLVRHDQTRKKRLAMR</sequence>
<gene>
    <name evidence="1" type="ORF">ABID37_004763</name>
</gene>
<accession>A0ABV2N6T0</accession>
<comment type="caution">
    <text evidence="1">The sequence shown here is derived from an EMBL/GenBank/DDBJ whole genome shotgun (WGS) entry which is preliminary data.</text>
</comment>
<name>A0ABV2N6T0_9HYPH</name>
<dbReference type="SUPFAM" id="SSF46689">
    <property type="entry name" value="Homeodomain-like"/>
    <property type="match status" value="1"/>
</dbReference>
<dbReference type="EMBL" id="JBEPML010000025">
    <property type="protein sequence ID" value="MET3794523.1"/>
    <property type="molecule type" value="Genomic_DNA"/>
</dbReference>
<dbReference type="Pfam" id="PF13384">
    <property type="entry name" value="HTH_23"/>
    <property type="match status" value="1"/>
</dbReference>
<proteinExistence type="predicted"/>
<reference evidence="1 2" key="1">
    <citation type="submission" date="2024-06" db="EMBL/GenBank/DDBJ databases">
        <title>Genomic Encyclopedia of Type Strains, Phase IV (KMG-IV): sequencing the most valuable type-strain genomes for metagenomic binning, comparative biology and taxonomic classification.</title>
        <authorList>
            <person name="Goeker M."/>
        </authorList>
    </citation>
    <scope>NUCLEOTIDE SEQUENCE [LARGE SCALE GENOMIC DNA]</scope>
    <source>
        <strain evidence="1 2">DSM 27865</strain>
    </source>
</reference>
<keyword evidence="2" id="KW-1185">Reference proteome</keyword>
<protein>
    <submittedName>
        <fullName evidence="1">Transposase</fullName>
    </submittedName>
</protein>